<dbReference type="Proteomes" id="UP000078397">
    <property type="component" value="Unassembled WGS sequence"/>
</dbReference>
<dbReference type="GeneID" id="28848129"/>
<dbReference type="GO" id="GO:0047632">
    <property type="term" value="F:agmatine deiminase activity"/>
    <property type="evidence" value="ECO:0007669"/>
    <property type="project" value="TreeGrafter"/>
</dbReference>
<evidence type="ECO:0000313" key="3">
    <source>
        <dbReference type="Proteomes" id="UP000078397"/>
    </source>
</evidence>
<dbReference type="STRING" id="1380566.A0A179FTS2"/>
<sequence length="371" mass="41306">MAQNRLASFCRPAEWARHARTILAWPSAKAAPYQDDRMSLSRATNDICSIAEAVSRFEPVTLLVDRERQGEAERRFAAKEAKHAHEIRVHPVAGEQLDLWMRDIAPTFTLQHNPKGKKLHGVVYNFNGWGDKFNSETCSALAGRYLQDVGIPPVSSSITTEGGALEIDGEGTLMASESSLMNDNRNPGQTKSQIEAELSRTLGVTKFIWIPGLKNGDSTDFHIDAYARFVRPGVVLVSTPSQTEDPGPWKNAYAEARQILASASDARGRRLEIVEVQEPRIEKLVPEEYLGVIKGQYGYRPVHSYVNFLIVNGGVILPQFGDEETDRRAVEVVRRVFGREREVVPVWIGELPLLGGGIHCSSQEMPLWEGF</sequence>
<evidence type="ECO:0000313" key="2">
    <source>
        <dbReference type="EMBL" id="OAQ68648.1"/>
    </source>
</evidence>
<dbReference type="SUPFAM" id="SSF55909">
    <property type="entry name" value="Pentein"/>
    <property type="match status" value="1"/>
</dbReference>
<dbReference type="KEGG" id="pchm:VFPPC_04860"/>
<evidence type="ECO:0000256" key="1">
    <source>
        <dbReference type="ARBA" id="ARBA00022801"/>
    </source>
</evidence>
<dbReference type="GO" id="GO:0004668">
    <property type="term" value="F:protein-arginine deiminase activity"/>
    <property type="evidence" value="ECO:0007669"/>
    <property type="project" value="InterPro"/>
</dbReference>
<keyword evidence="3" id="KW-1185">Reference proteome</keyword>
<dbReference type="PANTHER" id="PTHR31377:SF0">
    <property type="entry name" value="AGMATINE DEIMINASE-RELATED"/>
    <property type="match status" value="1"/>
</dbReference>
<dbReference type="GO" id="GO:0009446">
    <property type="term" value="P:putrescine biosynthetic process"/>
    <property type="evidence" value="ECO:0007669"/>
    <property type="project" value="InterPro"/>
</dbReference>
<dbReference type="OrthoDB" id="544103at2759"/>
<dbReference type="Gene3D" id="3.75.10.10">
    <property type="entry name" value="L-arginine/glycine Amidinotransferase, Chain A"/>
    <property type="match status" value="1"/>
</dbReference>
<gene>
    <name evidence="2" type="ORF">VFPPC_04860</name>
</gene>
<dbReference type="RefSeq" id="XP_018145498.1">
    <property type="nucleotide sequence ID" value="XM_018284135.1"/>
</dbReference>
<dbReference type="EMBL" id="LSBJ02000003">
    <property type="protein sequence ID" value="OAQ68648.1"/>
    <property type="molecule type" value="Genomic_DNA"/>
</dbReference>
<dbReference type="Pfam" id="PF04371">
    <property type="entry name" value="PAD_porph"/>
    <property type="match status" value="1"/>
</dbReference>
<name>A0A179FTS2_METCM</name>
<organism evidence="2 3">
    <name type="scientific">Pochonia chlamydosporia 170</name>
    <dbReference type="NCBI Taxonomy" id="1380566"/>
    <lineage>
        <taxon>Eukaryota</taxon>
        <taxon>Fungi</taxon>
        <taxon>Dikarya</taxon>
        <taxon>Ascomycota</taxon>
        <taxon>Pezizomycotina</taxon>
        <taxon>Sordariomycetes</taxon>
        <taxon>Hypocreomycetidae</taxon>
        <taxon>Hypocreales</taxon>
        <taxon>Clavicipitaceae</taxon>
        <taxon>Pochonia</taxon>
    </lineage>
</organism>
<dbReference type="PANTHER" id="PTHR31377">
    <property type="entry name" value="AGMATINE DEIMINASE-RELATED"/>
    <property type="match status" value="1"/>
</dbReference>
<dbReference type="AlphaFoldDB" id="A0A179FTS2"/>
<comment type="caution">
    <text evidence="2">The sequence shown here is derived from an EMBL/GenBank/DDBJ whole genome shotgun (WGS) entry which is preliminary data.</text>
</comment>
<reference evidence="2 3" key="1">
    <citation type="journal article" date="2016" name="PLoS Pathog.">
        <title>Biosynthesis of antibiotic leucinostatins in bio-control fungus Purpureocillium lilacinum and their inhibition on phytophthora revealed by genome mining.</title>
        <authorList>
            <person name="Wang G."/>
            <person name="Liu Z."/>
            <person name="Lin R."/>
            <person name="Li E."/>
            <person name="Mao Z."/>
            <person name="Ling J."/>
            <person name="Yang Y."/>
            <person name="Yin W.B."/>
            <person name="Xie B."/>
        </authorList>
    </citation>
    <scope>NUCLEOTIDE SEQUENCE [LARGE SCALE GENOMIC DNA]</scope>
    <source>
        <strain evidence="2">170</strain>
    </source>
</reference>
<protein>
    <submittedName>
        <fullName evidence="2">Peptidylarginine deiminase-like enzyme</fullName>
    </submittedName>
</protein>
<keyword evidence="1" id="KW-0378">Hydrolase</keyword>
<dbReference type="InterPro" id="IPR007466">
    <property type="entry name" value="Peptidyl-Arg-deiminase_porph"/>
</dbReference>
<accession>A0A179FTS2</accession>
<proteinExistence type="predicted"/>